<keyword evidence="2" id="KW-1185">Reference proteome</keyword>
<reference evidence="1 2" key="1">
    <citation type="journal article" date="2013" name="Proc. Natl. Acad. Sci. U.S.A.">
        <title>Genome of an arbuscular mycorrhizal fungus provides insight into the oldest plant symbiosis.</title>
        <authorList>
            <person name="Tisserant E."/>
            <person name="Malbreil M."/>
            <person name="Kuo A."/>
            <person name="Kohler A."/>
            <person name="Symeonidi A."/>
            <person name="Balestrini R."/>
            <person name="Charron P."/>
            <person name="Duensing N."/>
            <person name="Frei Dit Frey N."/>
            <person name="Gianinazzi-Pearson V."/>
            <person name="Gilbert L.B."/>
            <person name="Handa Y."/>
            <person name="Herr J.R."/>
            <person name="Hijri M."/>
            <person name="Koul R."/>
            <person name="Kawaguchi M."/>
            <person name="Krajinski F."/>
            <person name="Lammers P.J."/>
            <person name="Masclaux F.G."/>
            <person name="Murat C."/>
            <person name="Morin E."/>
            <person name="Ndikumana S."/>
            <person name="Pagni M."/>
            <person name="Petitpierre D."/>
            <person name="Requena N."/>
            <person name="Rosikiewicz P."/>
            <person name="Riley R."/>
            <person name="Saito K."/>
            <person name="San Clemente H."/>
            <person name="Shapiro H."/>
            <person name="van Tuinen D."/>
            <person name="Becard G."/>
            <person name="Bonfante P."/>
            <person name="Paszkowski U."/>
            <person name="Shachar-Hill Y.Y."/>
            <person name="Tuskan G.A."/>
            <person name="Young P.W."/>
            <person name="Sanders I.R."/>
            <person name="Henrissat B."/>
            <person name="Rensing S.A."/>
            <person name="Grigoriev I.V."/>
            <person name="Corradi N."/>
            <person name="Roux C."/>
            <person name="Martin F."/>
        </authorList>
    </citation>
    <scope>NUCLEOTIDE SEQUENCE [LARGE SCALE GENOMIC DNA]</scope>
    <source>
        <strain evidence="1 2">DAOM 197198</strain>
    </source>
</reference>
<accession>A0A2P4PPD6</accession>
<proteinExistence type="predicted"/>
<reference evidence="1 2" key="2">
    <citation type="journal article" date="2018" name="New Phytol.">
        <title>High intraspecific genome diversity in the model arbuscular mycorrhizal symbiont Rhizophagus irregularis.</title>
        <authorList>
            <person name="Chen E.C.H."/>
            <person name="Morin E."/>
            <person name="Beaudet D."/>
            <person name="Noel J."/>
            <person name="Yildirir G."/>
            <person name="Ndikumana S."/>
            <person name="Charron P."/>
            <person name="St-Onge C."/>
            <person name="Giorgi J."/>
            <person name="Kruger M."/>
            <person name="Marton T."/>
            <person name="Ropars J."/>
            <person name="Grigoriev I.V."/>
            <person name="Hainaut M."/>
            <person name="Henrissat B."/>
            <person name="Roux C."/>
            <person name="Martin F."/>
            <person name="Corradi N."/>
        </authorList>
    </citation>
    <scope>NUCLEOTIDE SEQUENCE [LARGE SCALE GENOMIC DNA]</scope>
    <source>
        <strain evidence="1 2">DAOM 197198</strain>
    </source>
</reference>
<feature type="non-terminal residue" evidence="1">
    <location>
        <position position="1"/>
    </location>
</feature>
<dbReference type="Proteomes" id="UP000018888">
    <property type="component" value="Unassembled WGS sequence"/>
</dbReference>
<evidence type="ECO:0000313" key="1">
    <source>
        <dbReference type="EMBL" id="POG67220.1"/>
    </source>
</evidence>
<sequence length="520" mass="61460">KKKKFPSKNCKNFFFFFFLKKKKEKRENEKRKNMAKLTHDCLYIIFEELEDDNNTLYSCLLMNRTICETVIPILWRDPWKFCQNNNKLKILYNTIISLLPPDSKLLLINNDINIFNTFSPKPLFNYISYLKTLNAIDIDNMIKDLTDFQKYTYIKYNPNNKFLLGKEIMKMIMNLGLNLRILSLYKCNVKEFYKFPGARECLKNIVKLECTINLDPSIFYGLAQICHNIKYLYINDCIRDNEGLATLIEAQKNLQYFTYEKFYNNHPLCKRIGNALEKKTDSLISLEAYGNIAICCSTFTKLTNLKILKLKVDLSNGCQEEFLRSLSLPNLERLYLSCHSLYTISKIIQQTKGELLEIRIGSEKNISSEDTLMLIKSITQHCSNLILATIICYDYNDIKELKKLFSVCTKIEKLVLIHYTFNTNYEFYDDDLLDILIDCAPLTLNSLKVECFNFSTESLEDFFEKWKLKQQKPLSFYNISEEEYFSFNNEKKLIVNKYIKEGVIKKFEEIDPYARFTDWD</sequence>
<gene>
    <name evidence="1" type="ORF">GLOIN_2v1800990</name>
</gene>
<evidence type="ECO:0000313" key="2">
    <source>
        <dbReference type="Proteomes" id="UP000018888"/>
    </source>
</evidence>
<comment type="caution">
    <text evidence="1">The sequence shown here is derived from an EMBL/GenBank/DDBJ whole genome shotgun (WGS) entry which is preliminary data.</text>
</comment>
<dbReference type="VEuPathDB" id="FungiDB:RhiirFUN_002435"/>
<protein>
    <recommendedName>
        <fullName evidence="3">RNI-like protein</fullName>
    </recommendedName>
</protein>
<dbReference type="SUPFAM" id="SSF52047">
    <property type="entry name" value="RNI-like"/>
    <property type="match status" value="1"/>
</dbReference>
<organism evidence="1 2">
    <name type="scientific">Rhizophagus irregularis (strain DAOM 181602 / DAOM 197198 / MUCL 43194)</name>
    <name type="common">Arbuscular mycorrhizal fungus</name>
    <name type="synonym">Glomus intraradices</name>
    <dbReference type="NCBI Taxonomy" id="747089"/>
    <lineage>
        <taxon>Eukaryota</taxon>
        <taxon>Fungi</taxon>
        <taxon>Fungi incertae sedis</taxon>
        <taxon>Mucoromycota</taxon>
        <taxon>Glomeromycotina</taxon>
        <taxon>Glomeromycetes</taxon>
        <taxon>Glomerales</taxon>
        <taxon>Glomeraceae</taxon>
        <taxon>Rhizophagus</taxon>
    </lineage>
</organism>
<evidence type="ECO:0008006" key="3">
    <source>
        <dbReference type="Google" id="ProtNLM"/>
    </source>
</evidence>
<dbReference type="EMBL" id="AUPC02000175">
    <property type="protein sequence ID" value="POG67220.1"/>
    <property type="molecule type" value="Genomic_DNA"/>
</dbReference>
<name>A0A2P4PPD6_RHIID</name>
<dbReference type="AlphaFoldDB" id="A0A2P4PPD6"/>